<dbReference type="AlphaFoldDB" id="A0A7W6HHI6"/>
<evidence type="ECO:0000313" key="2">
    <source>
        <dbReference type="EMBL" id="MBB4005354.1"/>
    </source>
</evidence>
<feature type="domain" description="VOC" evidence="1">
    <location>
        <begin position="137"/>
        <end position="254"/>
    </location>
</feature>
<accession>A0A7W6HHI6</accession>
<dbReference type="InterPro" id="IPR052164">
    <property type="entry name" value="Anthracycline_SecMetBiosynth"/>
</dbReference>
<dbReference type="Pfam" id="PF00903">
    <property type="entry name" value="Glyoxalase"/>
    <property type="match status" value="2"/>
</dbReference>
<reference evidence="2 3" key="1">
    <citation type="submission" date="2020-08" db="EMBL/GenBank/DDBJ databases">
        <title>Genomic Encyclopedia of Type Strains, Phase IV (KMG-IV): sequencing the most valuable type-strain genomes for metagenomic binning, comparative biology and taxonomic classification.</title>
        <authorList>
            <person name="Goeker M."/>
        </authorList>
    </citation>
    <scope>NUCLEOTIDE SEQUENCE [LARGE SCALE GENOMIC DNA]</scope>
    <source>
        <strain evidence="2 3">DSM 103570</strain>
    </source>
</reference>
<feature type="domain" description="VOC" evidence="1">
    <location>
        <begin position="5"/>
        <end position="122"/>
    </location>
</feature>
<dbReference type="InterPro" id="IPR037523">
    <property type="entry name" value="VOC_core"/>
</dbReference>
<comment type="caution">
    <text evidence="2">The sequence shown here is derived from an EMBL/GenBank/DDBJ whole genome shotgun (WGS) entry which is preliminary data.</text>
</comment>
<proteinExistence type="predicted"/>
<evidence type="ECO:0000313" key="3">
    <source>
        <dbReference type="Proteomes" id="UP000588647"/>
    </source>
</evidence>
<keyword evidence="3" id="KW-1185">Reference proteome</keyword>
<dbReference type="PROSITE" id="PS51819">
    <property type="entry name" value="VOC"/>
    <property type="match status" value="2"/>
</dbReference>
<dbReference type="PANTHER" id="PTHR33993">
    <property type="entry name" value="GLYOXALASE-RELATED"/>
    <property type="match status" value="1"/>
</dbReference>
<sequence length="256" mass="27533">MQQGDFIWCELMTPDAKAAEGFYREVVGWTADDTSVEGMAYTTFKAAGVPVAGLMELSAEMRDAGASPGWIGYVYVDDVDATARRVTELGGLVHRAASDIPSIGRFAVVAAPDGAAFALFKPNDDDGPTRQRMVPGHVGWHELMAGELDAAFAFYAELFGWVRTEAIDMGPMGTYQIFAPRDGGDAIGGMMTRLPEMPASFWLYYFNVEALDSALERVTAGGGTLINEPMQVPGGAWIGQCLDPQGAMFALVALRR</sequence>
<dbReference type="EMBL" id="JACIEM010000006">
    <property type="protein sequence ID" value="MBB4005354.1"/>
    <property type="molecule type" value="Genomic_DNA"/>
</dbReference>
<dbReference type="Gene3D" id="3.10.180.10">
    <property type="entry name" value="2,3-Dihydroxybiphenyl 1,2-Dioxygenase, domain 1"/>
    <property type="match status" value="2"/>
</dbReference>
<dbReference type="InterPro" id="IPR004360">
    <property type="entry name" value="Glyas_Fos-R_dOase_dom"/>
</dbReference>
<dbReference type="InterPro" id="IPR029068">
    <property type="entry name" value="Glyas_Bleomycin-R_OHBP_Dase"/>
</dbReference>
<protein>
    <recommendedName>
        <fullName evidence="1">VOC domain-containing protein</fullName>
    </recommendedName>
</protein>
<dbReference type="CDD" id="cd07247">
    <property type="entry name" value="SgaA_N_like"/>
    <property type="match status" value="2"/>
</dbReference>
<gene>
    <name evidence="2" type="ORF">GGR03_004453</name>
</gene>
<dbReference type="Proteomes" id="UP000588647">
    <property type="component" value="Unassembled WGS sequence"/>
</dbReference>
<evidence type="ECO:0000259" key="1">
    <source>
        <dbReference type="PROSITE" id="PS51819"/>
    </source>
</evidence>
<dbReference type="PANTHER" id="PTHR33993:SF14">
    <property type="entry name" value="GB|AAF24581.1"/>
    <property type="match status" value="1"/>
</dbReference>
<name>A0A7W6HHI6_9HYPH</name>
<organism evidence="2 3">
    <name type="scientific">Aurantimonas endophytica</name>
    <dbReference type="NCBI Taxonomy" id="1522175"/>
    <lineage>
        <taxon>Bacteria</taxon>
        <taxon>Pseudomonadati</taxon>
        <taxon>Pseudomonadota</taxon>
        <taxon>Alphaproteobacteria</taxon>
        <taxon>Hyphomicrobiales</taxon>
        <taxon>Aurantimonadaceae</taxon>
        <taxon>Aurantimonas</taxon>
    </lineage>
</organism>
<dbReference type="SUPFAM" id="SSF54593">
    <property type="entry name" value="Glyoxalase/Bleomycin resistance protein/Dihydroxybiphenyl dioxygenase"/>
    <property type="match status" value="2"/>
</dbReference>
<dbReference type="RefSeq" id="WP_183210919.1">
    <property type="nucleotide sequence ID" value="NZ_JAAAMM010000006.1"/>
</dbReference>